<dbReference type="RefSeq" id="XP_038987073.1">
    <property type="nucleotide sequence ID" value="XM_039131145.1"/>
</dbReference>
<reference evidence="6 7" key="2">
    <citation type="submission" date="2025-04" db="UniProtKB">
        <authorList>
            <consortium name="RefSeq"/>
        </authorList>
    </citation>
    <scope>IDENTIFICATION</scope>
    <source>
        <tissue evidence="6 7">Young leaves</tissue>
    </source>
</reference>
<dbReference type="InterPro" id="IPR029044">
    <property type="entry name" value="Nucleotide-diphossugar_trans"/>
</dbReference>
<dbReference type="KEGG" id="pda:103708945"/>
<dbReference type="OrthoDB" id="411524at2759"/>
<dbReference type="GeneID" id="120112299"/>
<keyword evidence="3 4" id="KW-0808">Transferase</keyword>
<gene>
    <name evidence="9 10" type="primary">LOC120112299</name>
    <name evidence="6 7 8" type="synonym">LOC103708945</name>
</gene>
<evidence type="ECO:0000256" key="2">
    <source>
        <dbReference type="ARBA" id="ARBA00006351"/>
    </source>
</evidence>
<organism evidence="5 9">
    <name type="scientific">Phoenix dactylifera</name>
    <name type="common">Date palm</name>
    <dbReference type="NCBI Taxonomy" id="42345"/>
    <lineage>
        <taxon>Eukaryota</taxon>
        <taxon>Viridiplantae</taxon>
        <taxon>Streptophyta</taxon>
        <taxon>Embryophyta</taxon>
        <taxon>Tracheophyta</taxon>
        <taxon>Spermatophyta</taxon>
        <taxon>Magnoliopsida</taxon>
        <taxon>Liliopsida</taxon>
        <taxon>Arecaceae</taxon>
        <taxon>Coryphoideae</taxon>
        <taxon>Phoeniceae</taxon>
        <taxon>Phoenix</taxon>
    </lineage>
</organism>
<dbReference type="RefSeq" id="XP_008792284.2">
    <property type="nucleotide sequence ID" value="XM_008794062.3"/>
</dbReference>
<evidence type="ECO:0000313" key="5">
    <source>
        <dbReference type="Proteomes" id="UP000228380"/>
    </source>
</evidence>
<dbReference type="KEGG" id="pda:120112299"/>
<evidence type="ECO:0000313" key="7">
    <source>
        <dbReference type="RefSeq" id="XP_008792284.2"/>
    </source>
</evidence>
<dbReference type="SUPFAM" id="SSF53448">
    <property type="entry name" value="Nucleotide-diphospho-sugar transferases"/>
    <property type="match status" value="1"/>
</dbReference>
<dbReference type="Proteomes" id="UP000228380">
    <property type="component" value="Chromosome 11"/>
</dbReference>
<evidence type="ECO:0000256" key="3">
    <source>
        <dbReference type="ARBA" id="ARBA00022676"/>
    </source>
</evidence>
<comment type="subcellular location">
    <subcellularLocation>
        <location evidence="4">Golgi apparatus membrane</location>
        <topology evidence="4">Single-pass type II membrane protein</topology>
    </subcellularLocation>
</comment>
<dbReference type="RefSeq" id="XP_017698778.2">
    <property type="nucleotide sequence ID" value="XM_017843289.2"/>
</dbReference>
<evidence type="ECO:0000313" key="6">
    <source>
        <dbReference type="RefSeq" id="XP_008792283.2"/>
    </source>
</evidence>
<dbReference type="GO" id="GO:0047262">
    <property type="term" value="F:polygalacturonate 4-alpha-galacturonosyltransferase activity"/>
    <property type="evidence" value="ECO:0007669"/>
    <property type="project" value="InterPro"/>
</dbReference>
<name>A0A8B9AT16_PHODC</name>
<evidence type="ECO:0000256" key="4">
    <source>
        <dbReference type="RuleBase" id="RU362027"/>
    </source>
</evidence>
<dbReference type="PANTHER" id="PTHR32116:SF30">
    <property type="entry name" value="GALACTURONOSYLTRANSFERASE 15-RELATED"/>
    <property type="match status" value="1"/>
</dbReference>
<dbReference type="GO" id="GO:0000139">
    <property type="term" value="C:Golgi membrane"/>
    <property type="evidence" value="ECO:0007669"/>
    <property type="project" value="UniProtKB-SubCell"/>
</dbReference>
<dbReference type="PANTHER" id="PTHR32116">
    <property type="entry name" value="GALACTURONOSYLTRANSFERASE 4-RELATED"/>
    <property type="match status" value="1"/>
</dbReference>
<reference evidence="5" key="1">
    <citation type="journal article" date="2019" name="Nat. Commun.">
        <title>Genome-wide association mapping of date palm fruit traits.</title>
        <authorList>
            <person name="Hazzouri K.M."/>
            <person name="Gros-Balthazard M."/>
            <person name="Flowers J.M."/>
            <person name="Copetti D."/>
            <person name="Lemansour A."/>
            <person name="Lebrun M."/>
            <person name="Masmoudi K."/>
            <person name="Ferrand S."/>
            <person name="Dhar M.I."/>
            <person name="Fresquez Z.A."/>
            <person name="Rosas U."/>
            <person name="Zhang J."/>
            <person name="Talag J."/>
            <person name="Lee S."/>
            <person name="Kudrna D."/>
            <person name="Powell R.F."/>
            <person name="Leitch I.J."/>
            <person name="Krueger R.R."/>
            <person name="Wing R.A."/>
            <person name="Amiri K.M.A."/>
            <person name="Purugganan M.D."/>
        </authorList>
    </citation>
    <scope>NUCLEOTIDE SEQUENCE [LARGE SCALE GENOMIC DNA]</scope>
    <source>
        <strain evidence="5">cv. Khalas</strain>
    </source>
</reference>
<dbReference type="InterPro" id="IPR029993">
    <property type="entry name" value="GAUT"/>
</dbReference>
<proteinExistence type="inferred from homology"/>
<dbReference type="UniPathway" id="UPA00845"/>
<protein>
    <recommendedName>
        <fullName evidence="4">Hexosyltransferase</fullName>
        <ecNumber evidence="4">2.4.1.-</ecNumber>
    </recommendedName>
</protein>
<feature type="transmembrane region" description="Helical" evidence="4">
    <location>
        <begin position="37"/>
        <end position="60"/>
    </location>
</feature>
<dbReference type="GO" id="GO:0045489">
    <property type="term" value="P:pectin biosynthetic process"/>
    <property type="evidence" value="ECO:0007669"/>
    <property type="project" value="UniProtKB-UniPathway"/>
</dbReference>
<keyword evidence="4" id="KW-0333">Golgi apparatus</keyword>
<evidence type="ECO:0000313" key="10">
    <source>
        <dbReference type="RefSeq" id="XP_038987074.1"/>
    </source>
</evidence>
<evidence type="ECO:0000256" key="1">
    <source>
        <dbReference type="ARBA" id="ARBA00004877"/>
    </source>
</evidence>
<dbReference type="RefSeq" id="XP_038987074.1">
    <property type="nucleotide sequence ID" value="XM_039131146.1"/>
</dbReference>
<dbReference type="GO" id="GO:0071555">
    <property type="term" value="P:cell wall organization"/>
    <property type="evidence" value="ECO:0007669"/>
    <property type="project" value="UniProtKB-KW"/>
</dbReference>
<dbReference type="InterPro" id="IPR002495">
    <property type="entry name" value="Glyco_trans_8"/>
</dbReference>
<keyword evidence="4" id="KW-0961">Cell wall biogenesis/degradation</keyword>
<keyword evidence="5" id="KW-1185">Reference proteome</keyword>
<dbReference type="Gene3D" id="3.90.550.10">
    <property type="entry name" value="Spore Coat Polysaccharide Biosynthesis Protein SpsA, Chain A"/>
    <property type="match status" value="1"/>
</dbReference>
<comment type="pathway">
    <text evidence="1 4">Glycan metabolism; pectin biosynthesis.</text>
</comment>
<keyword evidence="3 4" id="KW-0328">Glycosyltransferase</keyword>
<keyword evidence="4" id="KW-0812">Transmembrane</keyword>
<evidence type="ECO:0000313" key="9">
    <source>
        <dbReference type="RefSeq" id="XP_038987073.1"/>
    </source>
</evidence>
<comment type="similarity">
    <text evidence="2 4">Belongs to the glycosyltransferase 8 family.</text>
</comment>
<dbReference type="RefSeq" id="XP_008792283.2">
    <property type="nucleotide sequence ID" value="XM_008794061.3"/>
</dbReference>
<dbReference type="Pfam" id="PF01501">
    <property type="entry name" value="Glyco_transf_8"/>
    <property type="match status" value="1"/>
</dbReference>
<evidence type="ECO:0000313" key="8">
    <source>
        <dbReference type="RefSeq" id="XP_017698778.2"/>
    </source>
</evidence>
<accession>A0A8B9AT16</accession>
<keyword evidence="4" id="KW-0472">Membrane</keyword>
<sequence>MQFYSWSEERRVTISSLGSWEVMKFKGSNRRFSCRSVLPSVLIAGILLPFLFIRVAFLALDAAASICHPISCLGWRFGPRFLRGSDASREFAMELRRVYVQGAGGGGYIDRKVVEAAPDSLEDLIAEMSSSSSYHQLDVKTFVLKTKAMLMKMDHKVQLARRQALFYGHLASIGIPKSLHCLSLRLTEEYLVNAVARSSLPPPEYASCLTSDSYIHFALITDNVLAAAVVVSSTVRSSADPEKIVFHIITDKKTYAAMHAWFALNPVPPAIVEVKGLHQLDWPADVDDMVMETVEEIHRSSSAYHYISRADEEFRRLDALKPSTFSVLNYLGIHLPELFPKLERVILLDDDVVVQRDLTPLWDLNLNGNVVGAVSAQKSDEGGDSHCIGKKLSDYLNFSNPMISSLSLVSKRDQCAWLSGMTIYDLQAWRWTNITPAYQHWLKHNRESGFVLCHMGSLPPALIAFNGHVHPIEPSWHLSGLGSRMPDPELLESAAVVHFSGPRKPWLEIGYPAPREMWRAHFNHSNEFIRRCRVVE</sequence>
<dbReference type="AlphaFoldDB" id="A0A8B9AT16"/>
<dbReference type="EC" id="2.4.1.-" evidence="4"/>
<keyword evidence="4" id="KW-1133">Transmembrane helix</keyword>